<gene>
    <name evidence="7" type="ORF">REJC140_01372</name>
</gene>
<dbReference type="InterPro" id="IPR036271">
    <property type="entry name" value="Tet_transcr_reg_TetR-rel_C_sf"/>
</dbReference>
<keyword evidence="2 4" id="KW-0238">DNA-binding</keyword>
<accession>A0ABN7JUS1</accession>
<dbReference type="PANTHER" id="PTHR47506">
    <property type="entry name" value="TRANSCRIPTIONAL REGULATORY PROTEIN"/>
    <property type="match status" value="1"/>
</dbReference>
<dbReference type="PRINTS" id="PR00455">
    <property type="entry name" value="HTHTETR"/>
</dbReference>
<dbReference type="SUPFAM" id="SSF48498">
    <property type="entry name" value="Tetracyclin repressor-like, C-terminal domain"/>
    <property type="match status" value="1"/>
</dbReference>
<evidence type="ECO:0000313" key="7">
    <source>
        <dbReference type="EMBL" id="CAD7048371.1"/>
    </source>
</evidence>
<dbReference type="InterPro" id="IPR009057">
    <property type="entry name" value="Homeodomain-like_sf"/>
</dbReference>
<evidence type="ECO:0000313" key="8">
    <source>
        <dbReference type="Proteomes" id="UP000606921"/>
    </source>
</evidence>
<comment type="caution">
    <text evidence="7">The sequence shown here is derived from an EMBL/GenBank/DDBJ whole genome shotgun (WGS) entry which is preliminary data.</text>
</comment>
<keyword evidence="3" id="KW-0804">Transcription</keyword>
<feature type="region of interest" description="Disordered" evidence="5">
    <location>
        <begin position="1"/>
        <end position="30"/>
    </location>
</feature>
<dbReference type="EMBL" id="CABFWF030000014">
    <property type="protein sequence ID" value="CAD7048371.1"/>
    <property type="molecule type" value="Genomic_DNA"/>
</dbReference>
<keyword evidence="8" id="KW-1185">Reference proteome</keyword>
<evidence type="ECO:0000256" key="5">
    <source>
        <dbReference type="SAM" id="MobiDB-lite"/>
    </source>
</evidence>
<keyword evidence="1" id="KW-0805">Transcription regulation</keyword>
<evidence type="ECO:0000256" key="3">
    <source>
        <dbReference type="ARBA" id="ARBA00023163"/>
    </source>
</evidence>
<dbReference type="InterPro" id="IPR001647">
    <property type="entry name" value="HTH_TetR"/>
</dbReference>
<dbReference type="Proteomes" id="UP000606921">
    <property type="component" value="Unassembled WGS sequence"/>
</dbReference>
<feature type="domain" description="HTH tetR-type" evidence="6">
    <location>
        <begin position="34"/>
        <end position="94"/>
    </location>
</feature>
<dbReference type="Pfam" id="PF00440">
    <property type="entry name" value="TetR_N"/>
    <property type="match status" value="1"/>
</dbReference>
<evidence type="ECO:0000259" key="6">
    <source>
        <dbReference type="PROSITE" id="PS50977"/>
    </source>
</evidence>
<evidence type="ECO:0000256" key="1">
    <source>
        <dbReference type="ARBA" id="ARBA00023015"/>
    </source>
</evidence>
<sequence>MPGQVGTIEELQPEQAKTAPAVQLSRSERASKGERTRLRILEIAQTSVLAKGFAATSIEEVIAEAGITKSGFFYHFKDKNELAREMLRRYVEENDEIFDQIFGRAGELTDDPLHAFLLGLKLLAELTRDLPGGHPGCLVASICYQERLFDTEVHQLNATSVRRWNARFLGYLEEIAAIHPPREPLSLQDVACMLSCIFDGAIILSKALKDPGHLERQILAYRTFVKILFSRPSASGNPISD</sequence>
<dbReference type="Gene3D" id="1.10.357.10">
    <property type="entry name" value="Tetracycline Repressor, domain 2"/>
    <property type="match status" value="1"/>
</dbReference>
<dbReference type="PROSITE" id="PS50977">
    <property type="entry name" value="HTH_TETR_2"/>
    <property type="match status" value="1"/>
</dbReference>
<proteinExistence type="predicted"/>
<evidence type="ECO:0000256" key="2">
    <source>
        <dbReference type="ARBA" id="ARBA00023125"/>
    </source>
</evidence>
<protein>
    <submittedName>
        <fullName evidence="7">TetR/AcrR family transcriptional regulator</fullName>
    </submittedName>
</protein>
<organism evidence="7 8">
    <name type="scientific">Pseudorhizobium endolithicum</name>
    <dbReference type="NCBI Taxonomy" id="1191678"/>
    <lineage>
        <taxon>Bacteria</taxon>
        <taxon>Pseudomonadati</taxon>
        <taxon>Pseudomonadota</taxon>
        <taxon>Alphaproteobacteria</taxon>
        <taxon>Hyphomicrobiales</taxon>
        <taxon>Rhizobiaceae</taxon>
        <taxon>Rhizobium/Agrobacterium group</taxon>
        <taxon>Pseudorhizobium</taxon>
    </lineage>
</organism>
<feature type="DNA-binding region" description="H-T-H motif" evidence="4">
    <location>
        <begin position="57"/>
        <end position="76"/>
    </location>
</feature>
<name>A0ABN7JUS1_9HYPH</name>
<dbReference type="SUPFAM" id="SSF46689">
    <property type="entry name" value="Homeodomain-like"/>
    <property type="match status" value="1"/>
</dbReference>
<evidence type="ECO:0000256" key="4">
    <source>
        <dbReference type="PROSITE-ProRule" id="PRU00335"/>
    </source>
</evidence>
<reference evidence="7 8" key="1">
    <citation type="submission" date="2020-11" db="EMBL/GenBank/DDBJ databases">
        <authorList>
            <person name="Lassalle F."/>
        </authorList>
    </citation>
    <scope>NUCLEOTIDE SEQUENCE [LARGE SCALE GENOMIC DNA]</scope>
    <source>
        <strain evidence="7 8">JC140</strain>
    </source>
</reference>
<dbReference type="PANTHER" id="PTHR47506:SF1">
    <property type="entry name" value="HTH-TYPE TRANSCRIPTIONAL REGULATOR YJDC"/>
    <property type="match status" value="1"/>
</dbReference>